<protein>
    <recommendedName>
        <fullName evidence="9">Tryptophan synthase alpha chain</fullName>
        <ecNumber evidence="9">4.2.1.20</ecNumber>
    </recommendedName>
</protein>
<evidence type="ECO:0000256" key="7">
    <source>
        <dbReference type="ARBA" id="ARBA00023239"/>
    </source>
</evidence>
<evidence type="ECO:0000256" key="10">
    <source>
        <dbReference type="RuleBase" id="RU003662"/>
    </source>
</evidence>
<comment type="caution">
    <text evidence="11">The sequence shown here is derived from an EMBL/GenBank/DDBJ whole genome shotgun (WGS) entry which is preliminary data.</text>
</comment>
<dbReference type="Proteomes" id="UP000076603">
    <property type="component" value="Unassembled WGS sequence"/>
</dbReference>
<dbReference type="InterPro" id="IPR011060">
    <property type="entry name" value="RibuloseP-bd_barrel"/>
</dbReference>
<dbReference type="EC" id="4.2.1.20" evidence="9"/>
<reference evidence="11 12" key="1">
    <citation type="submission" date="2016-04" db="EMBL/GenBank/DDBJ databases">
        <title>Genome sequence of Clostridium magnum DSM 2767.</title>
        <authorList>
            <person name="Poehlein A."/>
            <person name="Uhlig R."/>
            <person name="Fischer R."/>
            <person name="Bahl H."/>
            <person name="Daniel R."/>
        </authorList>
    </citation>
    <scope>NUCLEOTIDE SEQUENCE [LARGE SCALE GENOMIC DNA]</scope>
    <source>
        <strain evidence="11 12">DSM 2767</strain>
    </source>
</reference>
<comment type="similarity">
    <text evidence="9 10">Belongs to the TrpA family.</text>
</comment>
<proteinExistence type="inferred from homology"/>
<keyword evidence="12" id="KW-1185">Reference proteome</keyword>
<evidence type="ECO:0000256" key="4">
    <source>
        <dbReference type="ARBA" id="ARBA00022605"/>
    </source>
</evidence>
<dbReference type="FunFam" id="3.20.20.70:FF:000037">
    <property type="entry name" value="Tryptophan synthase alpha chain"/>
    <property type="match status" value="1"/>
</dbReference>
<sequence length="264" mass="29014">MNRIDEKFQLLKEKNEKAMISFVTAGDPDLDTTVDLVIAMEKSGADIIELGIPYSDPLADGVTIQQSSTRALKNGAKIAKIMDSVEEIRKKSQVPLVYLVYYNSIFKYGMEKFIGECSDVGIDAVIIPDLPIEERKDIIDVADKYGVYLIPLVAPTSKDRIKAITEDGKGFVYCVSTTGVTGVRQAISTNIEEYMNIVSQYTKMPKALGFGISSAEMAKEFKPYCDAIIVGSAIVKKVAEGKNKEEIIEKVSNFVSGIKDVLKS</sequence>
<comment type="function">
    <text evidence="1 9">The alpha subunit is responsible for the aldol cleavage of indoleglycerol phosphate to indole and glyceraldehyde 3-phosphate.</text>
</comment>
<feature type="active site" description="Proton acceptor" evidence="9">
    <location>
        <position position="49"/>
    </location>
</feature>
<accession>A0A162S4F2</accession>
<dbReference type="Gene3D" id="3.20.20.70">
    <property type="entry name" value="Aldolase class I"/>
    <property type="match status" value="1"/>
</dbReference>
<name>A0A162S4F2_9CLOT</name>
<keyword evidence="5 9" id="KW-0822">Tryptophan biosynthesis</keyword>
<dbReference type="InterPro" id="IPR002028">
    <property type="entry name" value="Trp_synthase_suA"/>
</dbReference>
<dbReference type="PROSITE" id="PS00167">
    <property type="entry name" value="TRP_SYNTHASE_ALPHA"/>
    <property type="match status" value="1"/>
</dbReference>
<comment type="catalytic activity">
    <reaction evidence="8 9">
        <text>(1S,2R)-1-C-(indol-3-yl)glycerol 3-phosphate + L-serine = D-glyceraldehyde 3-phosphate + L-tryptophan + H2O</text>
        <dbReference type="Rhea" id="RHEA:10532"/>
        <dbReference type="ChEBI" id="CHEBI:15377"/>
        <dbReference type="ChEBI" id="CHEBI:33384"/>
        <dbReference type="ChEBI" id="CHEBI:57912"/>
        <dbReference type="ChEBI" id="CHEBI:58866"/>
        <dbReference type="ChEBI" id="CHEBI:59776"/>
        <dbReference type="EC" id="4.2.1.20"/>
    </reaction>
</comment>
<keyword evidence="4 9" id="KW-0028">Amino-acid biosynthesis</keyword>
<dbReference type="UniPathway" id="UPA00035">
    <property type="reaction ID" value="UER00044"/>
</dbReference>
<dbReference type="InterPro" id="IPR013785">
    <property type="entry name" value="Aldolase_TIM"/>
</dbReference>
<dbReference type="CDD" id="cd04724">
    <property type="entry name" value="Tryptophan_synthase_alpha"/>
    <property type="match status" value="1"/>
</dbReference>
<evidence type="ECO:0000256" key="9">
    <source>
        <dbReference type="HAMAP-Rule" id="MF_00131"/>
    </source>
</evidence>
<dbReference type="InterPro" id="IPR018204">
    <property type="entry name" value="Trp_synthase_alpha_AS"/>
</dbReference>
<evidence type="ECO:0000313" key="11">
    <source>
        <dbReference type="EMBL" id="KZL90759.1"/>
    </source>
</evidence>
<dbReference type="PANTHER" id="PTHR43406:SF1">
    <property type="entry name" value="TRYPTOPHAN SYNTHASE ALPHA CHAIN, CHLOROPLASTIC"/>
    <property type="match status" value="1"/>
</dbReference>
<comment type="subunit">
    <text evidence="3 9">Tetramer of two alpha and two beta chains.</text>
</comment>
<feature type="active site" description="Proton acceptor" evidence="9">
    <location>
        <position position="60"/>
    </location>
</feature>
<organism evidence="11 12">
    <name type="scientific">Clostridium magnum DSM 2767</name>
    <dbReference type="NCBI Taxonomy" id="1121326"/>
    <lineage>
        <taxon>Bacteria</taxon>
        <taxon>Bacillati</taxon>
        <taxon>Bacillota</taxon>
        <taxon>Clostridia</taxon>
        <taxon>Eubacteriales</taxon>
        <taxon>Clostridiaceae</taxon>
        <taxon>Clostridium</taxon>
    </lineage>
</organism>
<dbReference type="PATRIC" id="fig|1121326.3.peg.3710"/>
<evidence type="ECO:0000313" key="12">
    <source>
        <dbReference type="Proteomes" id="UP000076603"/>
    </source>
</evidence>
<comment type="pathway">
    <text evidence="2 9">Amino-acid biosynthesis; L-tryptophan biosynthesis; L-tryptophan from chorismate: step 5/5.</text>
</comment>
<dbReference type="SUPFAM" id="SSF51366">
    <property type="entry name" value="Ribulose-phoshate binding barrel"/>
    <property type="match status" value="1"/>
</dbReference>
<evidence type="ECO:0000256" key="2">
    <source>
        <dbReference type="ARBA" id="ARBA00004733"/>
    </source>
</evidence>
<keyword evidence="7 9" id="KW-0456">Lyase</keyword>
<evidence type="ECO:0000256" key="3">
    <source>
        <dbReference type="ARBA" id="ARBA00011270"/>
    </source>
</evidence>
<dbReference type="HAMAP" id="MF_00131">
    <property type="entry name" value="Trp_synth_alpha"/>
    <property type="match status" value="1"/>
</dbReference>
<dbReference type="PANTHER" id="PTHR43406">
    <property type="entry name" value="TRYPTOPHAN SYNTHASE, ALPHA CHAIN"/>
    <property type="match status" value="1"/>
</dbReference>
<dbReference type="STRING" id="1121326.CLMAG_36670"/>
<dbReference type="EMBL" id="LWAE01000004">
    <property type="protein sequence ID" value="KZL90759.1"/>
    <property type="molecule type" value="Genomic_DNA"/>
</dbReference>
<evidence type="ECO:0000256" key="6">
    <source>
        <dbReference type="ARBA" id="ARBA00023141"/>
    </source>
</evidence>
<evidence type="ECO:0000256" key="1">
    <source>
        <dbReference type="ARBA" id="ARBA00003365"/>
    </source>
</evidence>
<dbReference type="OrthoDB" id="9804578at2"/>
<dbReference type="GO" id="GO:0004834">
    <property type="term" value="F:tryptophan synthase activity"/>
    <property type="evidence" value="ECO:0007669"/>
    <property type="project" value="UniProtKB-UniRule"/>
</dbReference>
<dbReference type="AlphaFoldDB" id="A0A162S4F2"/>
<dbReference type="Pfam" id="PF00290">
    <property type="entry name" value="Trp_syntA"/>
    <property type="match status" value="1"/>
</dbReference>
<dbReference type="NCBIfam" id="TIGR00262">
    <property type="entry name" value="trpA"/>
    <property type="match status" value="1"/>
</dbReference>
<keyword evidence="6 9" id="KW-0057">Aromatic amino acid biosynthesis</keyword>
<dbReference type="GO" id="GO:0005829">
    <property type="term" value="C:cytosol"/>
    <property type="evidence" value="ECO:0007669"/>
    <property type="project" value="TreeGrafter"/>
</dbReference>
<dbReference type="RefSeq" id="WP_066625478.1">
    <property type="nucleotide sequence ID" value="NZ_FQXL01000067.1"/>
</dbReference>
<evidence type="ECO:0000256" key="5">
    <source>
        <dbReference type="ARBA" id="ARBA00022822"/>
    </source>
</evidence>
<gene>
    <name evidence="11" type="primary">trpA_1</name>
    <name evidence="9" type="synonym">trpA</name>
    <name evidence="11" type="ORF">CLMAG_36670</name>
</gene>
<evidence type="ECO:0000256" key="8">
    <source>
        <dbReference type="ARBA" id="ARBA00049047"/>
    </source>
</evidence>